<gene>
    <name evidence="2" type="primary">gp_16414</name>
</gene>
<evidence type="ECO:0000313" key="2">
    <source>
        <dbReference type="EMBL" id="QWM89644.1"/>
    </source>
</evidence>
<dbReference type="EMBL" id="MZ130480">
    <property type="protein sequence ID" value="QWM89644.1"/>
    <property type="molecule type" value="Genomic_DNA"/>
</dbReference>
<sequence length="114" mass="13185">MSLKKMIGGLVGVILLVLLCIPGMMQCHYESNPAKQIIYVPTPDSMTIQEVVYLKEELRRCQDSLRIIRTDSTMSSELFVAKYKLERIRYYNDIAGKGNNIKFLRGWINRVLNE</sequence>
<dbReference type="InterPro" id="IPR018537">
    <property type="entry name" value="Peptidoglycan-bd_3"/>
</dbReference>
<dbReference type="KEGG" id="vg:75691503"/>
<keyword evidence="3" id="KW-1185">Reference proteome</keyword>
<organism evidence="2 3">
    <name type="scientific">uncultured phage cr91_1</name>
    <dbReference type="NCBI Taxonomy" id="2986403"/>
    <lineage>
        <taxon>Viruses</taxon>
        <taxon>Duplodnaviria</taxon>
        <taxon>Heunggongvirae</taxon>
        <taxon>Uroviricota</taxon>
        <taxon>Caudoviricetes</taxon>
        <taxon>Crassvirales</taxon>
        <taxon>Intestiviridae</taxon>
        <taxon>Crudevirinae</taxon>
        <taxon>Drivevirus</taxon>
        <taxon>Drivevirus gastrointestinalis</taxon>
    </lineage>
</organism>
<evidence type="ECO:0000313" key="3">
    <source>
        <dbReference type="Proteomes" id="UP000827372"/>
    </source>
</evidence>
<dbReference type="RefSeq" id="YP_010359216.1">
    <property type="nucleotide sequence ID" value="NC_062770.1"/>
</dbReference>
<evidence type="ECO:0000259" key="1">
    <source>
        <dbReference type="Pfam" id="PF09374"/>
    </source>
</evidence>
<proteinExistence type="predicted"/>
<name>A0AAE7RUI8_9CAUD</name>
<dbReference type="Pfam" id="PF09374">
    <property type="entry name" value="PG_binding_3"/>
    <property type="match status" value="1"/>
</dbReference>
<dbReference type="GeneID" id="75691503"/>
<feature type="domain" description="Peptidoglycan binding" evidence="1">
    <location>
        <begin position="73"/>
        <end position="110"/>
    </location>
</feature>
<dbReference type="Proteomes" id="UP000827372">
    <property type="component" value="Segment"/>
</dbReference>
<reference evidence="2 3" key="1">
    <citation type="submission" date="2021-04" db="EMBL/GenBank/DDBJ databases">
        <authorList>
            <person name="Shkoporov A.N."/>
            <person name="Stockdale S.R."/>
            <person name="Guerin E."/>
            <person name="Ross R.P."/>
            <person name="Hill C."/>
        </authorList>
    </citation>
    <scope>NUCLEOTIDE SEQUENCE [LARGE SCALE GENOMIC DNA]</scope>
    <source>
        <strain evidence="3">cr91_1</strain>
    </source>
</reference>
<protein>
    <submittedName>
        <fullName evidence="2">Membrane protein, contains peptidoglycan-binding domain</fullName>
    </submittedName>
</protein>
<accession>A0AAE7RUI8</accession>